<comment type="caution">
    <text evidence="1">The sequence shown here is derived from an EMBL/GenBank/DDBJ whole genome shotgun (WGS) entry which is preliminary data.</text>
</comment>
<dbReference type="PROSITE" id="PS01229">
    <property type="entry name" value="COF_2"/>
    <property type="match status" value="1"/>
</dbReference>
<dbReference type="NCBIfam" id="TIGR00099">
    <property type="entry name" value="Cof-subfamily"/>
    <property type="match status" value="1"/>
</dbReference>
<evidence type="ECO:0000313" key="1">
    <source>
        <dbReference type="EMBL" id="MSS40067.1"/>
    </source>
</evidence>
<gene>
    <name evidence="1" type="ORF">FYJ37_06815</name>
</gene>
<dbReference type="NCBIfam" id="TIGR01484">
    <property type="entry name" value="HAD-SF-IIB"/>
    <property type="match status" value="1"/>
</dbReference>
<dbReference type="Pfam" id="PF08282">
    <property type="entry name" value="Hydrolase_3"/>
    <property type="match status" value="1"/>
</dbReference>
<dbReference type="AlphaFoldDB" id="A0A844F8S5"/>
<dbReference type="EMBL" id="VUMB01000011">
    <property type="protein sequence ID" value="MSS40067.1"/>
    <property type="molecule type" value="Genomic_DNA"/>
</dbReference>
<dbReference type="PANTHER" id="PTHR10000">
    <property type="entry name" value="PHOSPHOSERINE PHOSPHATASE"/>
    <property type="match status" value="1"/>
</dbReference>
<dbReference type="GO" id="GO:0005829">
    <property type="term" value="C:cytosol"/>
    <property type="evidence" value="ECO:0007669"/>
    <property type="project" value="TreeGrafter"/>
</dbReference>
<dbReference type="InterPro" id="IPR000150">
    <property type="entry name" value="Cof"/>
</dbReference>
<dbReference type="Gene3D" id="3.30.1240.10">
    <property type="match status" value="1"/>
</dbReference>
<protein>
    <submittedName>
        <fullName evidence="1">Cof-type HAD-IIB family hydrolase</fullName>
    </submittedName>
</protein>
<reference evidence="1 2" key="1">
    <citation type="submission" date="2019-08" db="EMBL/GenBank/DDBJ databases">
        <title>In-depth cultivation of the pig gut microbiome towards novel bacterial diversity and tailored functional studies.</title>
        <authorList>
            <person name="Wylensek D."/>
            <person name="Hitch T.C.A."/>
            <person name="Clavel T."/>
        </authorList>
    </citation>
    <scope>NUCLEOTIDE SEQUENCE [LARGE SCALE GENOMIC DNA]</scope>
    <source>
        <strain evidence="1 2">BL-389-WT-3D</strain>
    </source>
</reference>
<dbReference type="GO" id="GO:0016791">
    <property type="term" value="F:phosphatase activity"/>
    <property type="evidence" value="ECO:0007669"/>
    <property type="project" value="TreeGrafter"/>
</dbReference>
<dbReference type="SUPFAM" id="SSF56784">
    <property type="entry name" value="HAD-like"/>
    <property type="match status" value="1"/>
</dbReference>
<dbReference type="Proteomes" id="UP000462363">
    <property type="component" value="Unassembled WGS sequence"/>
</dbReference>
<dbReference type="InterPro" id="IPR023214">
    <property type="entry name" value="HAD_sf"/>
</dbReference>
<dbReference type="RefSeq" id="WP_009248172.1">
    <property type="nucleotide sequence ID" value="NZ_AP024846.1"/>
</dbReference>
<dbReference type="SFLD" id="SFLDG01140">
    <property type="entry name" value="C2.B:_Phosphomannomutase_and_P"/>
    <property type="match status" value="1"/>
</dbReference>
<dbReference type="SFLD" id="SFLDS00003">
    <property type="entry name" value="Haloacid_Dehalogenase"/>
    <property type="match status" value="1"/>
</dbReference>
<proteinExistence type="predicted"/>
<keyword evidence="1" id="KW-0378">Hydrolase</keyword>
<dbReference type="CDD" id="cd07516">
    <property type="entry name" value="HAD_Pase"/>
    <property type="match status" value="1"/>
</dbReference>
<dbReference type="InterPro" id="IPR036412">
    <property type="entry name" value="HAD-like_sf"/>
</dbReference>
<sequence length="276" mass="30579">MKIKARMIGLDLDGTLLTTEKEFTPYTKEILRKAIAQGIVVLPATGRPLSGIPGELLHFPGIRYAITANGGRVVESRTGRTIYEKLVSAPIARKVLEIFEHYDTLREIYYDGIGYAQEEALKNVERYIESPPMANYIVTTRRPVPDVRAKFEAEDRAVDKMQGLFATLEDRDAAAEELKSIPGIVVTGALDKNIEVNAQGVNKGDALIDLGKRLGIRREDILAFGDGSNDYYMMQKAGTGVAMENGTEEVKEAADYVARSNDEEGVARFIEEYVLE</sequence>
<organism evidence="1 2">
    <name type="scientific">Clostridium scindens (strain JCM 10418 / VPI 12708)</name>
    <dbReference type="NCBI Taxonomy" id="29347"/>
    <lineage>
        <taxon>Bacteria</taxon>
        <taxon>Bacillati</taxon>
        <taxon>Bacillota</taxon>
        <taxon>Clostridia</taxon>
        <taxon>Lachnospirales</taxon>
        <taxon>Lachnospiraceae</taxon>
    </lineage>
</organism>
<dbReference type="GO" id="GO:0000287">
    <property type="term" value="F:magnesium ion binding"/>
    <property type="evidence" value="ECO:0007669"/>
    <property type="project" value="TreeGrafter"/>
</dbReference>
<name>A0A844F8S5_CLOSV</name>
<dbReference type="Gene3D" id="3.40.50.1000">
    <property type="entry name" value="HAD superfamily/HAD-like"/>
    <property type="match status" value="1"/>
</dbReference>
<accession>A0A844F8S5</accession>
<dbReference type="PANTHER" id="PTHR10000:SF8">
    <property type="entry name" value="HAD SUPERFAMILY HYDROLASE-LIKE, TYPE 3"/>
    <property type="match status" value="1"/>
</dbReference>
<evidence type="ECO:0000313" key="2">
    <source>
        <dbReference type="Proteomes" id="UP000462363"/>
    </source>
</evidence>
<dbReference type="InterPro" id="IPR006379">
    <property type="entry name" value="HAD-SF_hydro_IIB"/>
</dbReference>